<feature type="domain" description="VOC" evidence="1">
    <location>
        <begin position="4"/>
        <end position="111"/>
    </location>
</feature>
<keyword evidence="3" id="KW-1185">Reference proteome</keyword>
<accession>A0A1H4N8N2</accession>
<dbReference type="EMBL" id="FNTJ01000001">
    <property type="protein sequence ID" value="SEB91477.1"/>
    <property type="molecule type" value="Genomic_DNA"/>
</dbReference>
<dbReference type="Gene3D" id="3.10.180.10">
    <property type="entry name" value="2,3-Dihydroxybiphenyl 1,2-Dioxygenase, domain 1"/>
    <property type="match status" value="1"/>
</dbReference>
<sequence>MSGRLSHVEIGVFDGDRALVFFQQLFGWSPQPLGAEHNAWLQAPSFSVGVHGDDPAARMVLYFQVEDLAGSVLQVRALGGQAGALSEHEPGFGRFCLCHDPQGVCFGLQQPDPS</sequence>
<evidence type="ECO:0000313" key="2">
    <source>
        <dbReference type="EMBL" id="SEB91477.1"/>
    </source>
</evidence>
<dbReference type="InterPro" id="IPR029068">
    <property type="entry name" value="Glyas_Bleomycin-R_OHBP_Dase"/>
</dbReference>
<organism evidence="2 3">
    <name type="scientific">Pseudomonas saponiphila</name>
    <dbReference type="NCBI Taxonomy" id="556534"/>
    <lineage>
        <taxon>Bacteria</taxon>
        <taxon>Pseudomonadati</taxon>
        <taxon>Pseudomonadota</taxon>
        <taxon>Gammaproteobacteria</taxon>
        <taxon>Pseudomonadales</taxon>
        <taxon>Pseudomonadaceae</taxon>
        <taxon>Pseudomonas</taxon>
    </lineage>
</organism>
<reference evidence="3" key="1">
    <citation type="submission" date="2016-10" db="EMBL/GenBank/DDBJ databases">
        <authorList>
            <person name="Varghese N."/>
            <person name="Submissions S."/>
        </authorList>
    </citation>
    <scope>NUCLEOTIDE SEQUENCE [LARGE SCALE GENOMIC DNA]</scope>
    <source>
        <strain evidence="3">DSM 9751</strain>
    </source>
</reference>
<dbReference type="SUPFAM" id="SSF54593">
    <property type="entry name" value="Glyoxalase/Bleomycin resistance protein/Dihydroxybiphenyl dioxygenase"/>
    <property type="match status" value="1"/>
</dbReference>
<dbReference type="Proteomes" id="UP000198982">
    <property type="component" value="Unassembled WGS sequence"/>
</dbReference>
<evidence type="ECO:0000313" key="3">
    <source>
        <dbReference type="Proteomes" id="UP000198982"/>
    </source>
</evidence>
<dbReference type="PROSITE" id="PS51819">
    <property type="entry name" value="VOC"/>
    <property type="match status" value="1"/>
</dbReference>
<proteinExistence type="predicted"/>
<dbReference type="PANTHER" id="PTHR33993:SF14">
    <property type="entry name" value="GB|AAF24581.1"/>
    <property type="match status" value="1"/>
</dbReference>
<evidence type="ECO:0000259" key="1">
    <source>
        <dbReference type="PROSITE" id="PS51819"/>
    </source>
</evidence>
<dbReference type="RefSeq" id="WP_092314290.1">
    <property type="nucleotide sequence ID" value="NZ_FNTJ01000001.1"/>
</dbReference>
<gene>
    <name evidence="2" type="ORF">SAMN05216178_2744</name>
</gene>
<dbReference type="PANTHER" id="PTHR33993">
    <property type="entry name" value="GLYOXALASE-RELATED"/>
    <property type="match status" value="1"/>
</dbReference>
<protein>
    <recommendedName>
        <fullName evidence="1">VOC domain-containing protein</fullName>
    </recommendedName>
</protein>
<dbReference type="InterPro" id="IPR052164">
    <property type="entry name" value="Anthracycline_SecMetBiosynth"/>
</dbReference>
<dbReference type="InterPro" id="IPR037523">
    <property type="entry name" value="VOC_core"/>
</dbReference>
<dbReference type="AlphaFoldDB" id="A0A1H4N8N2"/>
<name>A0A1H4N8N2_9PSED</name>